<keyword evidence="3" id="KW-1185">Reference proteome</keyword>
<sequence length="305" mass="35288">MKLSTVIPLALITSPIDYNSKVVLLGSCFTENIGAKLSYFGFHTTVNPFGIIFNSSSLKILVDRAINKVAFTANDCTQHFCYLAHSDLNDSDITQLLDKLNNARLSLENSLHEATHLFITLGTAWVYRHVERNIIVANCHKQPQKEFKKELLPIEVISSDLDQITTLVRSINKNISINFTLSPVRHIKDGFIENQRSKSRLHEAIQSHVEKTTSQYFPAYEIAMDELRDYRFYKRDMVHLNDVGIDFIWSRFRESGINTNTVTQQKAVEKYRKLIEHKPTNHQAHEFQVQKMKEELLRKFPKTHL</sequence>
<accession>A0ABX5PWE7</accession>
<evidence type="ECO:0000313" key="3">
    <source>
        <dbReference type="Proteomes" id="UP000248584"/>
    </source>
</evidence>
<organism evidence="2 3">
    <name type="scientific">Nonlabens dokdonensis</name>
    <dbReference type="NCBI Taxonomy" id="328515"/>
    <lineage>
        <taxon>Bacteria</taxon>
        <taxon>Pseudomonadati</taxon>
        <taxon>Bacteroidota</taxon>
        <taxon>Flavobacteriia</taxon>
        <taxon>Flavobacteriales</taxon>
        <taxon>Flavobacteriaceae</taxon>
        <taxon>Nonlabens</taxon>
    </lineage>
</organism>
<gene>
    <name evidence="2" type="ORF">LX97_02396</name>
</gene>
<evidence type="ECO:0000259" key="1">
    <source>
        <dbReference type="Pfam" id="PF08885"/>
    </source>
</evidence>
<comment type="caution">
    <text evidence="2">The sequence shown here is derived from an EMBL/GenBank/DDBJ whole genome shotgun (WGS) entry which is preliminary data.</text>
</comment>
<reference evidence="2 3" key="1">
    <citation type="submission" date="2018-06" db="EMBL/GenBank/DDBJ databases">
        <title>Genomic Encyclopedia of Archaeal and Bacterial Type Strains, Phase II (KMG-II): from individual species to whole genera.</title>
        <authorList>
            <person name="Goeker M."/>
        </authorList>
    </citation>
    <scope>NUCLEOTIDE SEQUENCE [LARGE SCALE GENOMIC DNA]</scope>
    <source>
        <strain evidence="2 3">DSM 17205</strain>
    </source>
</reference>
<dbReference type="InterPro" id="IPR014982">
    <property type="entry name" value="GSCFA"/>
</dbReference>
<dbReference type="Proteomes" id="UP000248584">
    <property type="component" value="Unassembled WGS sequence"/>
</dbReference>
<feature type="domain" description="GSCFA" evidence="1">
    <location>
        <begin position="21"/>
        <end position="252"/>
    </location>
</feature>
<dbReference type="EMBL" id="QKZR01000004">
    <property type="protein sequence ID" value="PZX39030.1"/>
    <property type="molecule type" value="Genomic_DNA"/>
</dbReference>
<dbReference type="Pfam" id="PF08885">
    <property type="entry name" value="GSCFA"/>
    <property type="match status" value="1"/>
</dbReference>
<evidence type="ECO:0000313" key="2">
    <source>
        <dbReference type="EMBL" id="PZX39030.1"/>
    </source>
</evidence>
<name>A0ABX5PWE7_9FLAO</name>
<protein>
    <submittedName>
        <fullName evidence="2">GSCFA family protein</fullName>
    </submittedName>
</protein>
<dbReference type="SUPFAM" id="SSF52266">
    <property type="entry name" value="SGNH hydrolase"/>
    <property type="match status" value="1"/>
</dbReference>
<proteinExistence type="predicted"/>
<dbReference type="RefSeq" id="WP_015360727.1">
    <property type="nucleotide sequence ID" value="NZ_QKZR01000004.1"/>
</dbReference>